<keyword evidence="5 7" id="KW-1133">Transmembrane helix</keyword>
<evidence type="ECO:0000256" key="4">
    <source>
        <dbReference type="ARBA" id="ARBA00022692"/>
    </source>
</evidence>
<feature type="transmembrane region" description="Helical" evidence="7">
    <location>
        <begin position="132"/>
        <end position="153"/>
    </location>
</feature>
<sequence>MMEIVSTALVFFLIMDPLGNIPLFLSVLKDVDSTRQLKIIFRELCIAYAALLCFLFGGHYVLDFLGLSQEAIEISGGIILFLIALRMIFPVPNGIFGDSQAGEPLIVPLAIPAVAGPSILAVLMLMTTTQPMLPLFISLTSAWILTAAILLAAAPLHRMLGRRGLIAIERLMGMLLVMMSVQMMLNALRSFDWAAN</sequence>
<protein>
    <recommendedName>
        <fullName evidence="7">UPF0056 membrane protein</fullName>
    </recommendedName>
</protein>
<feature type="transmembrane region" description="Helical" evidence="7">
    <location>
        <begin position="40"/>
        <end position="62"/>
    </location>
</feature>
<comment type="subcellular location">
    <subcellularLocation>
        <location evidence="1 7">Cell membrane</location>
        <topology evidence="1 7">Multi-pass membrane protein</topology>
    </subcellularLocation>
</comment>
<keyword evidence="6 7" id="KW-0472">Membrane</keyword>
<keyword evidence="4 7" id="KW-0812">Transmembrane</keyword>
<evidence type="ECO:0000313" key="9">
    <source>
        <dbReference type="Proteomes" id="UP000754644"/>
    </source>
</evidence>
<dbReference type="InterPro" id="IPR002771">
    <property type="entry name" value="Multi_antbiot-R_MarC"/>
</dbReference>
<evidence type="ECO:0000256" key="3">
    <source>
        <dbReference type="ARBA" id="ARBA00022475"/>
    </source>
</evidence>
<feature type="transmembrane region" description="Helical" evidence="7">
    <location>
        <begin position="6"/>
        <end position="28"/>
    </location>
</feature>
<evidence type="ECO:0000256" key="2">
    <source>
        <dbReference type="ARBA" id="ARBA00009784"/>
    </source>
</evidence>
<dbReference type="EMBL" id="JABMOJ010000518">
    <property type="protein sequence ID" value="NQV66423.1"/>
    <property type="molecule type" value="Genomic_DNA"/>
</dbReference>
<reference evidence="8" key="1">
    <citation type="submission" date="2020-05" db="EMBL/GenBank/DDBJ databases">
        <title>Sulfur intermediates as new biogeochemical hubs in an aquatic model microbial ecosystem.</title>
        <authorList>
            <person name="Vigneron A."/>
        </authorList>
    </citation>
    <scope>NUCLEOTIDE SEQUENCE</scope>
    <source>
        <strain evidence="8">Bin.250</strain>
    </source>
</reference>
<dbReference type="Proteomes" id="UP000754644">
    <property type="component" value="Unassembled WGS sequence"/>
</dbReference>
<dbReference type="PANTHER" id="PTHR33508:SF10">
    <property type="entry name" value="UPF0056 INNER MEMBRANE PROTEIN YHGN"/>
    <property type="match status" value="1"/>
</dbReference>
<feature type="transmembrane region" description="Helical" evidence="7">
    <location>
        <begin position="105"/>
        <end position="126"/>
    </location>
</feature>
<comment type="similarity">
    <text evidence="2 7">Belongs to the UPF0056 (MarC) family.</text>
</comment>
<accession>A0A972VY57</accession>
<organism evidence="8 9">
    <name type="scientific">SAR86 cluster bacterium</name>
    <dbReference type="NCBI Taxonomy" id="2030880"/>
    <lineage>
        <taxon>Bacteria</taxon>
        <taxon>Pseudomonadati</taxon>
        <taxon>Pseudomonadota</taxon>
        <taxon>Gammaproteobacteria</taxon>
        <taxon>SAR86 cluster</taxon>
    </lineage>
</organism>
<evidence type="ECO:0000313" key="8">
    <source>
        <dbReference type="EMBL" id="NQV66423.1"/>
    </source>
</evidence>
<proteinExistence type="inferred from homology"/>
<comment type="caution">
    <text evidence="8">The sequence shown here is derived from an EMBL/GenBank/DDBJ whole genome shotgun (WGS) entry which is preliminary data.</text>
</comment>
<dbReference type="GO" id="GO:0005886">
    <property type="term" value="C:plasma membrane"/>
    <property type="evidence" value="ECO:0007669"/>
    <property type="project" value="UniProtKB-SubCell"/>
</dbReference>
<keyword evidence="3" id="KW-1003">Cell membrane</keyword>
<evidence type="ECO:0000256" key="6">
    <source>
        <dbReference type="ARBA" id="ARBA00023136"/>
    </source>
</evidence>
<dbReference type="AlphaFoldDB" id="A0A972VY57"/>
<dbReference type="Pfam" id="PF01914">
    <property type="entry name" value="MarC"/>
    <property type="match status" value="1"/>
</dbReference>
<evidence type="ECO:0000256" key="5">
    <source>
        <dbReference type="ARBA" id="ARBA00022989"/>
    </source>
</evidence>
<dbReference type="PANTHER" id="PTHR33508">
    <property type="entry name" value="UPF0056 MEMBRANE PROTEIN YHCE"/>
    <property type="match status" value="1"/>
</dbReference>
<gene>
    <name evidence="8" type="ORF">HQ497_13765</name>
</gene>
<name>A0A972VY57_9GAMM</name>
<feature type="transmembrane region" description="Helical" evidence="7">
    <location>
        <begin position="165"/>
        <end position="185"/>
    </location>
</feature>
<feature type="transmembrane region" description="Helical" evidence="7">
    <location>
        <begin position="74"/>
        <end position="93"/>
    </location>
</feature>
<evidence type="ECO:0000256" key="7">
    <source>
        <dbReference type="RuleBase" id="RU362048"/>
    </source>
</evidence>
<evidence type="ECO:0000256" key="1">
    <source>
        <dbReference type="ARBA" id="ARBA00004651"/>
    </source>
</evidence>